<feature type="compositionally biased region" description="Polar residues" evidence="1">
    <location>
        <begin position="389"/>
        <end position="399"/>
    </location>
</feature>
<dbReference type="Proteomes" id="UP001642483">
    <property type="component" value="Unassembled WGS sequence"/>
</dbReference>
<evidence type="ECO:0000256" key="1">
    <source>
        <dbReference type="SAM" id="MobiDB-lite"/>
    </source>
</evidence>
<reference evidence="2 3" key="1">
    <citation type="submission" date="2024-02" db="EMBL/GenBank/DDBJ databases">
        <authorList>
            <person name="Daric V."/>
            <person name="Darras S."/>
        </authorList>
    </citation>
    <scope>NUCLEOTIDE SEQUENCE [LARGE SCALE GENOMIC DNA]</scope>
</reference>
<organism evidence="2 3">
    <name type="scientific">Clavelina lepadiformis</name>
    <name type="common">Light-bulb sea squirt</name>
    <name type="synonym">Ascidia lepadiformis</name>
    <dbReference type="NCBI Taxonomy" id="159417"/>
    <lineage>
        <taxon>Eukaryota</taxon>
        <taxon>Metazoa</taxon>
        <taxon>Chordata</taxon>
        <taxon>Tunicata</taxon>
        <taxon>Ascidiacea</taxon>
        <taxon>Aplousobranchia</taxon>
        <taxon>Clavelinidae</taxon>
        <taxon>Clavelina</taxon>
    </lineage>
</organism>
<name>A0ABP0GIL2_CLALP</name>
<accession>A0ABP0GIL2</accession>
<evidence type="ECO:0000313" key="3">
    <source>
        <dbReference type="Proteomes" id="UP001642483"/>
    </source>
</evidence>
<keyword evidence="3" id="KW-1185">Reference proteome</keyword>
<feature type="region of interest" description="Disordered" evidence="1">
    <location>
        <begin position="378"/>
        <end position="399"/>
    </location>
</feature>
<proteinExistence type="predicted"/>
<evidence type="ECO:0000313" key="2">
    <source>
        <dbReference type="EMBL" id="CAK8691583.1"/>
    </source>
</evidence>
<gene>
    <name evidence="2" type="ORF">CVLEPA_LOCUS24348</name>
</gene>
<protein>
    <submittedName>
        <fullName evidence="2">Uncharacterized protein</fullName>
    </submittedName>
</protein>
<dbReference type="EMBL" id="CAWYQH010000119">
    <property type="protein sequence ID" value="CAK8691583.1"/>
    <property type="molecule type" value="Genomic_DNA"/>
</dbReference>
<comment type="caution">
    <text evidence="2">The sequence shown here is derived from an EMBL/GenBank/DDBJ whole genome shotgun (WGS) entry which is preliminary data.</text>
</comment>
<sequence length="413" mass="46512">MECHPVGMQVDVLLKAISDMISQEFKSMRQDMRKEFVKMQESMEDVVSTLLAEIKKTETMNNAMPVEESSQITVAKSDISLNIKKVYSEKSRVFPLVEVVKEEPLLLEEYEVSQTETGDQSISMLNKFPPQSDIGVNPTVEIVKPQSCVARNSDEESSDSVEMILNKSTSNMKMEFAQMRENMEDTVSKILAEIKKAETMNNAIPTEETSQVSIVESDFEICIDEVYSEKASVLPHIDTIEEEPFLLKDYEVSQTDSDDPSISVLNKFPPQSDIGVNAKVKTTERQSCVERNSDRECSDSVEIFLDTPTACDEINAFKVDARVCSENASVLPLVEAIKEEPLLLQHWETRSFEDMSHLQPIQHSLDPDNVIFSQITLNDGDEESPGLRPTSNARMTDEQSTPVKTLCRCLDIQ</sequence>